<comment type="caution">
    <text evidence="2">The sequence shown here is derived from an EMBL/GenBank/DDBJ whole genome shotgun (WGS) entry which is preliminary data.</text>
</comment>
<dbReference type="RefSeq" id="WP_137624441.1">
    <property type="nucleotide sequence ID" value="NZ_NXLY01000018.1"/>
</dbReference>
<dbReference type="Proteomes" id="UP000309584">
    <property type="component" value="Unassembled WGS sequence"/>
</dbReference>
<evidence type="ECO:0000313" key="2">
    <source>
        <dbReference type="EMBL" id="TKX33336.1"/>
    </source>
</evidence>
<protein>
    <submittedName>
        <fullName evidence="2">Chemotaxis protein</fullName>
    </submittedName>
</protein>
<evidence type="ECO:0000256" key="1">
    <source>
        <dbReference type="SAM" id="MobiDB-lite"/>
    </source>
</evidence>
<gene>
    <name evidence="2" type="ORF">CQA75_07895</name>
</gene>
<feature type="compositionally biased region" description="Acidic residues" evidence="1">
    <location>
        <begin position="14"/>
        <end position="26"/>
    </location>
</feature>
<accession>A0ABY2TH69</accession>
<name>A0ABY2TH69_9BACT</name>
<organism evidence="2 3">
    <name type="scientific">Campylobacter taeniopygiae</name>
    <dbReference type="NCBI Taxonomy" id="2510188"/>
    <lineage>
        <taxon>Bacteria</taxon>
        <taxon>Pseudomonadati</taxon>
        <taxon>Campylobacterota</taxon>
        <taxon>Epsilonproteobacteria</taxon>
        <taxon>Campylobacterales</taxon>
        <taxon>Campylobacteraceae</taxon>
        <taxon>Campylobacter</taxon>
    </lineage>
</organism>
<dbReference type="Gene3D" id="1.10.287.500">
    <property type="entry name" value="Helix hairpin bin"/>
    <property type="match status" value="1"/>
</dbReference>
<evidence type="ECO:0000313" key="3">
    <source>
        <dbReference type="Proteomes" id="UP000309584"/>
    </source>
</evidence>
<sequence>MTQEELDALMNSDLDSEDTLESETVAEVETQSNETQEAKIEDVKVADYRPNPNLAWPPPPPSQEHKVVHQLDDVTKDSEQKATEMMERLENISNFFVDSESLIADINKILDKNIEIFTRLNEKFPNVESFSEALESNTKAKKMSGDIVDHLQGGQDEVMMAMDAMQYQDIHRQKIERVINVMRALSRYMSSLFEGRIDDKKRVSSAVHIEGDSTAEVVSNDDIEALIASLGQK</sequence>
<reference evidence="2 3" key="1">
    <citation type="submission" date="2018-05" db="EMBL/GenBank/DDBJ databases">
        <title>Novel Campyloabacter and Helicobacter Species and Strains.</title>
        <authorList>
            <person name="Mannion A.J."/>
            <person name="Shen Z."/>
            <person name="Fox J.G."/>
        </authorList>
    </citation>
    <scope>NUCLEOTIDE SEQUENCE [LARGE SCALE GENOMIC DNA]</scope>
    <source>
        <strain evidence="3">MIT10-5678</strain>
    </source>
</reference>
<keyword evidence="3" id="KW-1185">Reference proteome</keyword>
<dbReference type="EMBL" id="NXLY01000018">
    <property type="protein sequence ID" value="TKX33336.1"/>
    <property type="molecule type" value="Genomic_DNA"/>
</dbReference>
<dbReference type="SUPFAM" id="SSF75708">
    <property type="entry name" value="Chemotaxis phosphatase CheZ"/>
    <property type="match status" value="1"/>
</dbReference>
<proteinExistence type="predicted"/>
<feature type="region of interest" description="Disordered" evidence="1">
    <location>
        <begin position="1"/>
        <end position="43"/>
    </location>
</feature>